<dbReference type="OrthoDB" id="1377352at2"/>
<protein>
    <submittedName>
        <fullName evidence="2">Uncharacterized protein</fullName>
    </submittedName>
</protein>
<evidence type="ECO:0000256" key="1">
    <source>
        <dbReference type="SAM" id="SignalP"/>
    </source>
</evidence>
<sequence>MKNYINQVQKITLAVVFSLLSFCSVFAQVETAKIKDGTISNGATKARDGAIFELESNNKGMLISRMSTAQRNAIPSANLSNGLLVFNTNTNCFDYWDALRVQWLSMCGTPPPAVFDISSVQCSEVTANGTYKQGEVLTTSNTLTVPVTVTQPGTYTITATTANGYYFEASGSFPNASTYDLTLRGTGRPNAGYAAGDPGDVVSLVLNGVVTSCSPHIFVEKASVDFSVTCASISALGSYNIGLDLTPANKLTVNVIVTNTGFWSMSTNKVNGYSFTGQGTFTTTGPQTVELLGTGMPETAGTNIFSLSSNANSQATASCSGIPVTVAPVAYTMNCAGATQSGAYMQNVPLNLTTNTITLPINVTATGSTTITTNTVNGVSFSSGPIVLTKLGADTVVLKGSGTPLSGATTALTLTGTPGSSATCSFNLVIAQQPVAYTMTCGTISVSGSYVPNQAMTSANTMTVPVTVTYVGDYNITTSTVNGVSFSGTGTFTTTGAQSVTLQASGTPVSGGAFSYTISSNSTSSGITCSKAITFVYRTMNILSLGQSLYAPGTAGSGDASKAILMNASSFGPNGIVQVQSMKIINGGTSDSALKSNINNNQVDIIVLAYNFTPNSTSVGILADFVKNKKGVLIQAQENDNGNLASLINAICGSSISSGDVNRDNSTYINPLTTVSNAITDGPFGSVKGLSIGGDLNNSYSVPQIVNTTALATIQGRSDRMTSFVHNTLGYMFVGDGGWAAGTASNTSTTTYPAKISSTGVPLSKAYTGSTTVYNSIMYANTLAWAIQYAQTNTNTSYVIP</sequence>
<evidence type="ECO:0000313" key="3">
    <source>
        <dbReference type="Proteomes" id="UP000319267"/>
    </source>
</evidence>
<dbReference type="EMBL" id="FXTQ01000003">
    <property type="protein sequence ID" value="SMO77531.1"/>
    <property type="molecule type" value="Genomic_DNA"/>
</dbReference>
<gene>
    <name evidence="2" type="ORF">SAMN06265220_103747</name>
</gene>
<feature type="chain" id="PRO_5021890888" evidence="1">
    <location>
        <begin position="28"/>
        <end position="801"/>
    </location>
</feature>
<reference evidence="2 3" key="1">
    <citation type="submission" date="2017-05" db="EMBL/GenBank/DDBJ databases">
        <authorList>
            <person name="Varghese N."/>
            <person name="Submissions S."/>
        </authorList>
    </citation>
    <scope>NUCLEOTIDE SEQUENCE [LARGE SCALE GENOMIC DNA]</scope>
    <source>
        <strain evidence="2 3">DSM 29982</strain>
    </source>
</reference>
<organism evidence="2 3">
    <name type="scientific">Flavobacterium nitrogenifigens</name>
    <dbReference type="NCBI Taxonomy" id="1617283"/>
    <lineage>
        <taxon>Bacteria</taxon>
        <taxon>Pseudomonadati</taxon>
        <taxon>Bacteroidota</taxon>
        <taxon>Flavobacteriia</taxon>
        <taxon>Flavobacteriales</taxon>
        <taxon>Flavobacteriaceae</taxon>
        <taxon>Flavobacterium</taxon>
    </lineage>
</organism>
<keyword evidence="3" id="KW-1185">Reference proteome</keyword>
<proteinExistence type="predicted"/>
<keyword evidence="1" id="KW-0732">Signal</keyword>
<evidence type="ECO:0000313" key="2">
    <source>
        <dbReference type="EMBL" id="SMO77531.1"/>
    </source>
</evidence>
<accession>A0A521E2I9</accession>
<dbReference type="AlphaFoldDB" id="A0A521E2I9"/>
<dbReference type="RefSeq" id="WP_111376824.1">
    <property type="nucleotide sequence ID" value="NZ_CP043612.1"/>
</dbReference>
<name>A0A521E2I9_9FLAO</name>
<feature type="signal peptide" evidence="1">
    <location>
        <begin position="1"/>
        <end position="27"/>
    </location>
</feature>
<dbReference type="Proteomes" id="UP000319267">
    <property type="component" value="Unassembled WGS sequence"/>
</dbReference>